<proteinExistence type="predicted"/>
<name>A0A420WCR4_9PROT</name>
<dbReference type="GO" id="GO:0005737">
    <property type="term" value="C:cytoplasm"/>
    <property type="evidence" value="ECO:0007669"/>
    <property type="project" value="TreeGrafter"/>
</dbReference>
<dbReference type="SUPFAM" id="SSF51905">
    <property type="entry name" value="FAD/NAD(P)-binding domain"/>
    <property type="match status" value="1"/>
</dbReference>
<dbReference type="OrthoDB" id="9806452at2"/>
<dbReference type="InterPro" id="IPR036188">
    <property type="entry name" value="FAD/NAD-bd_sf"/>
</dbReference>
<sequence>MSDYPHNSSDIVIVGGGVIGSAIAYFLTSDPVFSGRVTVIERDPTYARASTPLSAGGIRQQFSTPENIAIGRFGADFLKQVPELLEVEGDRPDIHFVEGGYLFLASETGRPILERNHATQRAEGVEGTVLLEPAELARRFPWLSLEGIALGCLGVRDEGWFDPFTLLQAFKRKARSLGAVYLKDEVTGIERDAGRITAVTLRKGGRLACGTMVNAAGAQAGRVAALAGIALPVVPKKRFVYVFDCRTPIEPLAPLTIDPSGVYFRPEGKGFIGGVSPPEDRDPDSDDLEVEYDLFEETVWPSLAERVPAFEAIKLTGAWAGHYDYNIVDQNGIVGRHLEIANLVFANGFSGHGLQQSPAVGRAVAELILQGGYRSIDLTRFGYERFARNEPILELNVV</sequence>
<dbReference type="RefSeq" id="WP_121221433.1">
    <property type="nucleotide sequence ID" value="NZ_RBIG01000003.1"/>
</dbReference>
<evidence type="ECO:0000259" key="2">
    <source>
        <dbReference type="Pfam" id="PF01266"/>
    </source>
</evidence>
<dbReference type="GO" id="GO:0032981">
    <property type="term" value="P:mitochondrial respiratory chain complex I assembly"/>
    <property type="evidence" value="ECO:0007669"/>
    <property type="project" value="TreeGrafter"/>
</dbReference>
<evidence type="ECO:0000313" key="3">
    <source>
        <dbReference type="EMBL" id="RKQ68692.1"/>
    </source>
</evidence>
<dbReference type="Pfam" id="PF01266">
    <property type="entry name" value="DAO"/>
    <property type="match status" value="1"/>
</dbReference>
<organism evidence="3 4">
    <name type="scientific">Oceanibaculum indicum</name>
    <dbReference type="NCBI Taxonomy" id="526216"/>
    <lineage>
        <taxon>Bacteria</taxon>
        <taxon>Pseudomonadati</taxon>
        <taxon>Pseudomonadota</taxon>
        <taxon>Alphaproteobacteria</taxon>
        <taxon>Rhodospirillales</taxon>
        <taxon>Oceanibaculaceae</taxon>
        <taxon>Oceanibaculum</taxon>
    </lineage>
</organism>
<accession>A0A420WCR4</accession>
<dbReference type="EMBL" id="RBIG01000003">
    <property type="protein sequence ID" value="RKQ68692.1"/>
    <property type="molecule type" value="Genomic_DNA"/>
</dbReference>
<dbReference type="Gene3D" id="3.50.50.60">
    <property type="entry name" value="FAD/NAD(P)-binding domain"/>
    <property type="match status" value="1"/>
</dbReference>
<dbReference type="Gene3D" id="3.30.9.10">
    <property type="entry name" value="D-Amino Acid Oxidase, subunit A, domain 2"/>
    <property type="match status" value="1"/>
</dbReference>
<protein>
    <submittedName>
        <fullName evidence="3">Sarcosine oxidase</fullName>
    </submittedName>
</protein>
<dbReference type="InterPro" id="IPR006076">
    <property type="entry name" value="FAD-dep_OxRdtase"/>
</dbReference>
<dbReference type="AlphaFoldDB" id="A0A420WCR4"/>
<reference evidence="3 4" key="1">
    <citation type="submission" date="2018-10" db="EMBL/GenBank/DDBJ databases">
        <title>Comparative analysis of microorganisms from saline springs in Andes Mountain Range, Colombia.</title>
        <authorList>
            <person name="Rubin E."/>
        </authorList>
    </citation>
    <scope>NUCLEOTIDE SEQUENCE [LARGE SCALE GENOMIC DNA]</scope>
    <source>
        <strain evidence="3 4">USBA 36</strain>
    </source>
</reference>
<feature type="domain" description="FAD dependent oxidoreductase" evidence="2">
    <location>
        <begin position="10"/>
        <end position="367"/>
    </location>
</feature>
<dbReference type="PANTHER" id="PTHR13847">
    <property type="entry name" value="SARCOSINE DEHYDROGENASE-RELATED"/>
    <property type="match status" value="1"/>
</dbReference>
<keyword evidence="1" id="KW-0560">Oxidoreductase</keyword>
<comment type="caution">
    <text evidence="3">The sequence shown here is derived from an EMBL/GenBank/DDBJ whole genome shotgun (WGS) entry which is preliminary data.</text>
</comment>
<dbReference type="PANTHER" id="PTHR13847:SF287">
    <property type="entry name" value="FAD-DEPENDENT OXIDOREDUCTASE DOMAIN-CONTAINING PROTEIN 1"/>
    <property type="match status" value="1"/>
</dbReference>
<dbReference type="Proteomes" id="UP000277424">
    <property type="component" value="Unassembled WGS sequence"/>
</dbReference>
<evidence type="ECO:0000256" key="1">
    <source>
        <dbReference type="ARBA" id="ARBA00023002"/>
    </source>
</evidence>
<dbReference type="GO" id="GO:0016491">
    <property type="term" value="F:oxidoreductase activity"/>
    <property type="evidence" value="ECO:0007669"/>
    <property type="project" value="UniProtKB-KW"/>
</dbReference>
<gene>
    <name evidence="3" type="ORF">BCL74_3174</name>
</gene>
<evidence type="ECO:0000313" key="4">
    <source>
        <dbReference type="Proteomes" id="UP000277424"/>
    </source>
</evidence>